<reference evidence="2" key="1">
    <citation type="journal article" date="2023" name="Front. Plant Sci.">
        <title>Chromosomal-level genome assembly of Melastoma candidum provides insights into trichome evolution.</title>
        <authorList>
            <person name="Zhong Y."/>
            <person name="Wu W."/>
            <person name="Sun C."/>
            <person name="Zou P."/>
            <person name="Liu Y."/>
            <person name="Dai S."/>
            <person name="Zhou R."/>
        </authorList>
    </citation>
    <scope>NUCLEOTIDE SEQUENCE [LARGE SCALE GENOMIC DNA]</scope>
</reference>
<gene>
    <name evidence="1" type="ORF">MLD38_019375</name>
</gene>
<comment type="caution">
    <text evidence="1">The sequence shown here is derived from an EMBL/GenBank/DDBJ whole genome shotgun (WGS) entry which is preliminary data.</text>
</comment>
<dbReference type="EMBL" id="CM042884">
    <property type="protein sequence ID" value="KAI4371106.1"/>
    <property type="molecule type" value="Genomic_DNA"/>
</dbReference>
<protein>
    <submittedName>
        <fullName evidence="1">Uncharacterized protein</fullName>
    </submittedName>
</protein>
<proteinExistence type="predicted"/>
<keyword evidence="2" id="KW-1185">Reference proteome</keyword>
<dbReference type="Proteomes" id="UP001057402">
    <property type="component" value="Chromosome 5"/>
</dbReference>
<evidence type="ECO:0000313" key="2">
    <source>
        <dbReference type="Proteomes" id="UP001057402"/>
    </source>
</evidence>
<organism evidence="1 2">
    <name type="scientific">Melastoma candidum</name>
    <dbReference type="NCBI Taxonomy" id="119954"/>
    <lineage>
        <taxon>Eukaryota</taxon>
        <taxon>Viridiplantae</taxon>
        <taxon>Streptophyta</taxon>
        <taxon>Embryophyta</taxon>
        <taxon>Tracheophyta</taxon>
        <taxon>Spermatophyta</taxon>
        <taxon>Magnoliopsida</taxon>
        <taxon>eudicotyledons</taxon>
        <taxon>Gunneridae</taxon>
        <taxon>Pentapetalae</taxon>
        <taxon>rosids</taxon>
        <taxon>malvids</taxon>
        <taxon>Myrtales</taxon>
        <taxon>Melastomataceae</taxon>
        <taxon>Melastomatoideae</taxon>
        <taxon>Melastomateae</taxon>
        <taxon>Melastoma</taxon>
    </lineage>
</organism>
<evidence type="ECO:0000313" key="1">
    <source>
        <dbReference type="EMBL" id="KAI4371106.1"/>
    </source>
</evidence>
<name>A0ACB9QZW7_9MYRT</name>
<accession>A0ACB9QZW7</accession>
<sequence>MAEEFYSAAAGIYGGNWWCSPRSSMFPGVVPFSQCSLDVPNFHWPGAESLKSGRICDDDYSGSNDSGLSGCGTGFMATDAGNGLLPSAFKELSRTLFDDSENLVDLNSYASILNEFSGEDSTTLLQNYLFGDDSDFHIGGGMIARDFNIQNNIAAFPDDHSSNLSRPSPPYVPNSRPNPKPYATNKLRPSNKPSPARQPVMNMWDSAVDSPARQPQNKPGDPLLTVKTESSVLGANNNTRSGVKSTTKRSTNNNMMVESSVPKRPRIQTPSPLPTFKVRKEKLGDRITALQQLVSPFGKTDTASVLHEAIEYIKFLHDQVHSLSTPRVKDAVLHRVPPQRTEMRKRGLCLVPISSAFPVAGEAPVDFWTPNLGGTFR</sequence>